<feature type="transmembrane region" description="Helical" evidence="2">
    <location>
        <begin position="140"/>
        <end position="161"/>
    </location>
</feature>
<dbReference type="PANTHER" id="PTHR30487">
    <property type="entry name" value="TYPE 4 PREPILIN-LIKE PROTEINS LEADER PEPTIDE-PROCESSING ENZYME"/>
    <property type="match status" value="1"/>
</dbReference>
<dbReference type="GO" id="GO:0005886">
    <property type="term" value="C:plasma membrane"/>
    <property type="evidence" value="ECO:0007669"/>
    <property type="project" value="TreeGrafter"/>
</dbReference>
<name>A0A168FB88_9MICO</name>
<feature type="domain" description="Prepilin type IV endopeptidase peptidase" evidence="3">
    <location>
        <begin position="47"/>
        <end position="156"/>
    </location>
</feature>
<dbReference type="Proteomes" id="UP000076794">
    <property type="component" value="Chromosome"/>
</dbReference>
<feature type="transmembrane region" description="Helical" evidence="2">
    <location>
        <begin position="63"/>
        <end position="85"/>
    </location>
</feature>
<sequence length="191" mass="19116">MPPTLTRTADEIAPHRRAVTWSLVPATAWAVWVSGPGWTTPAVVVAAAAGAALWVVDARTHRLPDAITAPATVVVVALLAVAALAGADGAALVRALVGAAALGGLYLLLHLVHRAGLGLGDVKLAPLVGLLTAWAGWSTWLAALVLPFVVGGVVALGLVAARRATRSTALAFGPFMLAGAALALTAARLAG</sequence>
<accession>A0A168FB88</accession>
<gene>
    <name evidence="4" type="ORF">I598_1702</name>
</gene>
<feature type="transmembrane region" description="Helical" evidence="2">
    <location>
        <begin position="168"/>
        <end position="190"/>
    </location>
</feature>
<dbReference type="STRING" id="1300344.I598_1702"/>
<dbReference type="GO" id="GO:0006465">
    <property type="term" value="P:signal peptide processing"/>
    <property type="evidence" value="ECO:0007669"/>
    <property type="project" value="TreeGrafter"/>
</dbReference>
<dbReference type="PATRIC" id="fig|1300344.3.peg.1710"/>
<evidence type="ECO:0000256" key="1">
    <source>
        <dbReference type="ARBA" id="ARBA00005801"/>
    </source>
</evidence>
<evidence type="ECO:0000313" key="5">
    <source>
        <dbReference type="Proteomes" id="UP000076794"/>
    </source>
</evidence>
<keyword evidence="2" id="KW-1133">Transmembrane helix</keyword>
<dbReference type="KEGG" id="ido:I598_1702"/>
<dbReference type="InterPro" id="IPR050882">
    <property type="entry name" value="Prepilin_peptidase/N-MTase"/>
</dbReference>
<dbReference type="Gene3D" id="1.20.120.1220">
    <property type="match status" value="1"/>
</dbReference>
<comment type="similarity">
    <text evidence="1">Belongs to the peptidase A24 family.</text>
</comment>
<dbReference type="GO" id="GO:0004190">
    <property type="term" value="F:aspartic-type endopeptidase activity"/>
    <property type="evidence" value="ECO:0007669"/>
    <property type="project" value="InterPro"/>
</dbReference>
<evidence type="ECO:0000313" key="4">
    <source>
        <dbReference type="EMBL" id="ANC31251.1"/>
    </source>
</evidence>
<dbReference type="AlphaFoldDB" id="A0A168FB88"/>
<keyword evidence="2" id="KW-0472">Membrane</keyword>
<feature type="transmembrane region" description="Helical" evidence="2">
    <location>
        <begin position="91"/>
        <end position="109"/>
    </location>
</feature>
<protein>
    <submittedName>
        <fullName evidence="4">Type IV leader peptidase family protein</fullName>
    </submittedName>
</protein>
<keyword evidence="2" id="KW-0812">Transmembrane</keyword>
<dbReference type="RefSeq" id="WP_068202588.1">
    <property type="nucleotide sequence ID" value="NZ_CP014209.1"/>
</dbReference>
<dbReference type="Pfam" id="PF01478">
    <property type="entry name" value="Peptidase_A24"/>
    <property type="match status" value="1"/>
</dbReference>
<dbReference type="EMBL" id="CP014209">
    <property type="protein sequence ID" value="ANC31251.1"/>
    <property type="molecule type" value="Genomic_DNA"/>
</dbReference>
<organism evidence="4 5">
    <name type="scientific">Isoptericola dokdonensis DS-3</name>
    <dbReference type="NCBI Taxonomy" id="1300344"/>
    <lineage>
        <taxon>Bacteria</taxon>
        <taxon>Bacillati</taxon>
        <taxon>Actinomycetota</taxon>
        <taxon>Actinomycetes</taxon>
        <taxon>Micrococcales</taxon>
        <taxon>Promicromonosporaceae</taxon>
        <taxon>Isoptericola</taxon>
    </lineage>
</organism>
<evidence type="ECO:0000259" key="3">
    <source>
        <dbReference type="Pfam" id="PF01478"/>
    </source>
</evidence>
<dbReference type="OrthoDB" id="2087435at2"/>
<keyword evidence="5" id="KW-1185">Reference proteome</keyword>
<feature type="transmembrane region" description="Helical" evidence="2">
    <location>
        <begin position="38"/>
        <end position="56"/>
    </location>
</feature>
<dbReference type="InterPro" id="IPR000045">
    <property type="entry name" value="Prepilin_IV_endopep_pep"/>
</dbReference>
<evidence type="ECO:0000256" key="2">
    <source>
        <dbReference type="SAM" id="Phobius"/>
    </source>
</evidence>
<reference evidence="4 5" key="1">
    <citation type="submission" date="2016-01" db="EMBL/GenBank/DDBJ databases">
        <title>Complete genome sequence of a soil Actinobacterium, Isoptericola dokdonensis DS-3.</title>
        <authorList>
            <person name="Kwon S.-K."/>
            <person name="Kim J.F."/>
        </authorList>
    </citation>
    <scope>NUCLEOTIDE SEQUENCE [LARGE SCALE GENOMIC DNA]</scope>
    <source>
        <strain evidence="4 5">DS-3</strain>
    </source>
</reference>
<dbReference type="PANTHER" id="PTHR30487:SF0">
    <property type="entry name" value="PREPILIN LEADER PEPTIDASE_N-METHYLTRANSFERASE-RELATED"/>
    <property type="match status" value="1"/>
</dbReference>
<proteinExistence type="inferred from homology"/>